<evidence type="ECO:0000313" key="1">
    <source>
        <dbReference type="EMBL" id="MQM09295.1"/>
    </source>
</evidence>
<dbReference type="AlphaFoldDB" id="A0A843WXU9"/>
<name>A0A843WXU9_COLES</name>
<keyword evidence="2" id="KW-1185">Reference proteome</keyword>
<organism evidence="1 2">
    <name type="scientific">Colocasia esculenta</name>
    <name type="common">Wild taro</name>
    <name type="synonym">Arum esculentum</name>
    <dbReference type="NCBI Taxonomy" id="4460"/>
    <lineage>
        <taxon>Eukaryota</taxon>
        <taxon>Viridiplantae</taxon>
        <taxon>Streptophyta</taxon>
        <taxon>Embryophyta</taxon>
        <taxon>Tracheophyta</taxon>
        <taxon>Spermatophyta</taxon>
        <taxon>Magnoliopsida</taxon>
        <taxon>Liliopsida</taxon>
        <taxon>Araceae</taxon>
        <taxon>Aroideae</taxon>
        <taxon>Colocasieae</taxon>
        <taxon>Colocasia</taxon>
    </lineage>
</organism>
<accession>A0A843WXU9</accession>
<dbReference type="EMBL" id="NMUH01004337">
    <property type="protein sequence ID" value="MQM09295.1"/>
    <property type="molecule type" value="Genomic_DNA"/>
</dbReference>
<dbReference type="Proteomes" id="UP000652761">
    <property type="component" value="Unassembled WGS sequence"/>
</dbReference>
<protein>
    <submittedName>
        <fullName evidence="1">Uncharacterized protein</fullName>
    </submittedName>
</protein>
<evidence type="ECO:0000313" key="2">
    <source>
        <dbReference type="Proteomes" id="UP000652761"/>
    </source>
</evidence>
<gene>
    <name evidence="1" type="ORF">Taro_042162</name>
</gene>
<reference evidence="1" key="1">
    <citation type="submission" date="2017-07" db="EMBL/GenBank/DDBJ databases">
        <title>Taro Niue Genome Assembly and Annotation.</title>
        <authorList>
            <person name="Atibalentja N."/>
            <person name="Keating K."/>
            <person name="Fields C.J."/>
        </authorList>
    </citation>
    <scope>NUCLEOTIDE SEQUENCE</scope>
    <source>
        <strain evidence="1">Niue_2</strain>
        <tissue evidence="1">Leaf</tissue>
    </source>
</reference>
<sequence length="249" mass="27318">MRRVGQSRLSVRDASACQVQNATGGSVAISPRNAAYRVVAFSGPAPESEREKGMFLDCSIVNDSFGKSLKRALGDAVLVASTTQTCANFPPAFICCVTWLVTMLAVALRWSVGDNSFEFPLLAGSLRDVEETLLAIVLGLIWICGTTEPRRVQSPKVTMQFACTAIVSSTLCHLQKCTRYNQLVDHVGIHGQRRLTEVLNKDSLVRQKEYPTKSSSKSRESVYIGTSARRSRGFLLQWSIDNGIPKTSR</sequence>
<proteinExistence type="predicted"/>
<comment type="caution">
    <text evidence="1">The sequence shown here is derived from an EMBL/GenBank/DDBJ whole genome shotgun (WGS) entry which is preliminary data.</text>
</comment>